<keyword evidence="3" id="KW-1185">Reference proteome</keyword>
<dbReference type="EMBL" id="MU865965">
    <property type="protein sequence ID" value="KAK4445446.1"/>
    <property type="molecule type" value="Genomic_DNA"/>
</dbReference>
<evidence type="ECO:0000313" key="3">
    <source>
        <dbReference type="Proteomes" id="UP001321760"/>
    </source>
</evidence>
<gene>
    <name evidence="2" type="ORF">QBC34DRAFT_429021</name>
</gene>
<evidence type="ECO:0000313" key="2">
    <source>
        <dbReference type="EMBL" id="KAK4445446.1"/>
    </source>
</evidence>
<feature type="region of interest" description="Disordered" evidence="1">
    <location>
        <begin position="249"/>
        <end position="276"/>
    </location>
</feature>
<feature type="compositionally biased region" description="Low complexity" evidence="1">
    <location>
        <begin position="86"/>
        <end position="95"/>
    </location>
</feature>
<dbReference type="Proteomes" id="UP001321760">
    <property type="component" value="Unassembled WGS sequence"/>
</dbReference>
<feature type="region of interest" description="Disordered" evidence="1">
    <location>
        <begin position="42"/>
        <end position="122"/>
    </location>
</feature>
<name>A0AAV9GEA1_9PEZI</name>
<proteinExistence type="predicted"/>
<organism evidence="2 3">
    <name type="scientific">Podospora aff. communis PSN243</name>
    <dbReference type="NCBI Taxonomy" id="3040156"/>
    <lineage>
        <taxon>Eukaryota</taxon>
        <taxon>Fungi</taxon>
        <taxon>Dikarya</taxon>
        <taxon>Ascomycota</taxon>
        <taxon>Pezizomycotina</taxon>
        <taxon>Sordariomycetes</taxon>
        <taxon>Sordariomycetidae</taxon>
        <taxon>Sordariales</taxon>
        <taxon>Podosporaceae</taxon>
        <taxon>Podospora</taxon>
    </lineage>
</organism>
<feature type="compositionally biased region" description="Low complexity" evidence="1">
    <location>
        <begin position="109"/>
        <end position="122"/>
    </location>
</feature>
<accession>A0AAV9GEA1</accession>
<protein>
    <submittedName>
        <fullName evidence="2">Uncharacterized protein</fullName>
    </submittedName>
</protein>
<comment type="caution">
    <text evidence="2">The sequence shown here is derived from an EMBL/GenBank/DDBJ whole genome shotgun (WGS) entry which is preliminary data.</text>
</comment>
<dbReference type="AlphaFoldDB" id="A0AAV9GEA1"/>
<reference evidence="2" key="2">
    <citation type="submission" date="2023-05" db="EMBL/GenBank/DDBJ databases">
        <authorList>
            <consortium name="Lawrence Berkeley National Laboratory"/>
            <person name="Steindorff A."/>
            <person name="Hensen N."/>
            <person name="Bonometti L."/>
            <person name="Westerberg I."/>
            <person name="Brannstrom I.O."/>
            <person name="Guillou S."/>
            <person name="Cros-Aarteil S."/>
            <person name="Calhoun S."/>
            <person name="Haridas S."/>
            <person name="Kuo A."/>
            <person name="Mondo S."/>
            <person name="Pangilinan J."/>
            <person name="Riley R."/>
            <person name="Labutti K."/>
            <person name="Andreopoulos B."/>
            <person name="Lipzen A."/>
            <person name="Chen C."/>
            <person name="Yanf M."/>
            <person name="Daum C."/>
            <person name="Ng V."/>
            <person name="Clum A."/>
            <person name="Ohm R."/>
            <person name="Martin F."/>
            <person name="Silar P."/>
            <person name="Natvig D."/>
            <person name="Lalanne C."/>
            <person name="Gautier V."/>
            <person name="Ament-Velasquez S.L."/>
            <person name="Kruys A."/>
            <person name="Hutchinson M.I."/>
            <person name="Powell A.J."/>
            <person name="Barry K."/>
            <person name="Miller A.N."/>
            <person name="Grigoriev I.V."/>
            <person name="Debuchy R."/>
            <person name="Gladieux P."/>
            <person name="Thoren M.H."/>
            <person name="Johannesson H."/>
        </authorList>
    </citation>
    <scope>NUCLEOTIDE SEQUENCE</scope>
    <source>
        <strain evidence="2">PSN243</strain>
    </source>
</reference>
<reference evidence="2" key="1">
    <citation type="journal article" date="2023" name="Mol. Phylogenet. Evol.">
        <title>Genome-scale phylogeny and comparative genomics of the fungal order Sordariales.</title>
        <authorList>
            <person name="Hensen N."/>
            <person name="Bonometti L."/>
            <person name="Westerberg I."/>
            <person name="Brannstrom I.O."/>
            <person name="Guillou S."/>
            <person name="Cros-Aarteil S."/>
            <person name="Calhoun S."/>
            <person name="Haridas S."/>
            <person name="Kuo A."/>
            <person name="Mondo S."/>
            <person name="Pangilinan J."/>
            <person name="Riley R."/>
            <person name="LaButti K."/>
            <person name="Andreopoulos B."/>
            <person name="Lipzen A."/>
            <person name="Chen C."/>
            <person name="Yan M."/>
            <person name="Daum C."/>
            <person name="Ng V."/>
            <person name="Clum A."/>
            <person name="Steindorff A."/>
            <person name="Ohm R.A."/>
            <person name="Martin F."/>
            <person name="Silar P."/>
            <person name="Natvig D.O."/>
            <person name="Lalanne C."/>
            <person name="Gautier V."/>
            <person name="Ament-Velasquez S.L."/>
            <person name="Kruys A."/>
            <person name="Hutchinson M.I."/>
            <person name="Powell A.J."/>
            <person name="Barry K."/>
            <person name="Miller A.N."/>
            <person name="Grigoriev I.V."/>
            <person name="Debuchy R."/>
            <person name="Gladieux P."/>
            <person name="Hiltunen Thoren M."/>
            <person name="Johannesson H."/>
        </authorList>
    </citation>
    <scope>NUCLEOTIDE SEQUENCE</scope>
    <source>
        <strain evidence="2">PSN243</strain>
    </source>
</reference>
<sequence>MAGNAYWRVGFTQPSSPWILLSSPPRVEVQFYPVGSLPAEMMGHSNAADGPLHPDQGSHPPPKGHGKGTEKAQPRRYRLIAPAPPNARSSSNPFPQGLGNQHAGTADPGGAHASASSHTAHASTSGPMLVMFNNIPITYGQTAASAPDMSQNHYLPHLSGTVDNYPMPSEASNMTQAPAFSIDHNQSMPQLDGENLDNDGNMNMNMSQLMPQNTPGNIQNPLEMLQLAAPGHAPTPPADLITHQAIPEVNNPEDFGSNSMQPIVDSGENLPSGPGL</sequence>
<evidence type="ECO:0000256" key="1">
    <source>
        <dbReference type="SAM" id="MobiDB-lite"/>
    </source>
</evidence>